<proteinExistence type="predicted"/>
<sequence>DDPNILWTKIEEMCLNKQAGSRYNAYHALFSATKQENETALSLMNRVAQLALDTRNLRPSTWTIKDLDDELETMALLHALPDDEYTHLKANLLLAENLTKVKV</sequence>
<feature type="non-terminal residue" evidence="1">
    <location>
        <position position="1"/>
    </location>
</feature>
<feature type="non-terminal residue" evidence="1">
    <location>
        <position position="103"/>
    </location>
</feature>
<name>A0A067M6J5_BOTB1</name>
<accession>A0A067M6J5</accession>
<dbReference type="OrthoDB" id="3223501at2759"/>
<reference evidence="2" key="1">
    <citation type="journal article" date="2014" name="Proc. Natl. Acad. Sci. U.S.A.">
        <title>Extensive sampling of basidiomycete genomes demonstrates inadequacy of the white-rot/brown-rot paradigm for wood decay fungi.</title>
        <authorList>
            <person name="Riley R."/>
            <person name="Salamov A.A."/>
            <person name="Brown D.W."/>
            <person name="Nagy L.G."/>
            <person name="Floudas D."/>
            <person name="Held B.W."/>
            <person name="Levasseur A."/>
            <person name="Lombard V."/>
            <person name="Morin E."/>
            <person name="Otillar R."/>
            <person name="Lindquist E.A."/>
            <person name="Sun H."/>
            <person name="LaButti K.M."/>
            <person name="Schmutz J."/>
            <person name="Jabbour D."/>
            <person name="Luo H."/>
            <person name="Baker S.E."/>
            <person name="Pisabarro A.G."/>
            <person name="Walton J.D."/>
            <person name="Blanchette R.A."/>
            <person name="Henrissat B."/>
            <person name="Martin F."/>
            <person name="Cullen D."/>
            <person name="Hibbett D.S."/>
            <person name="Grigoriev I.V."/>
        </authorList>
    </citation>
    <scope>NUCLEOTIDE SEQUENCE [LARGE SCALE GENOMIC DNA]</scope>
    <source>
        <strain evidence="2">FD-172 SS1</strain>
    </source>
</reference>
<evidence type="ECO:0000313" key="2">
    <source>
        <dbReference type="Proteomes" id="UP000027195"/>
    </source>
</evidence>
<gene>
    <name evidence="1" type="ORF">BOTBODRAFT_72635</name>
</gene>
<dbReference type="HOGENOM" id="CLU_052380_2_0_1"/>
<dbReference type="EMBL" id="KL198112">
    <property type="protein sequence ID" value="KDQ07216.1"/>
    <property type="molecule type" value="Genomic_DNA"/>
</dbReference>
<dbReference type="AlphaFoldDB" id="A0A067M6J5"/>
<protein>
    <submittedName>
        <fullName evidence="1">Uncharacterized protein</fullName>
    </submittedName>
</protein>
<dbReference type="Proteomes" id="UP000027195">
    <property type="component" value="Unassembled WGS sequence"/>
</dbReference>
<evidence type="ECO:0000313" key="1">
    <source>
        <dbReference type="EMBL" id="KDQ07216.1"/>
    </source>
</evidence>
<organism evidence="1 2">
    <name type="scientific">Botryobasidium botryosum (strain FD-172 SS1)</name>
    <dbReference type="NCBI Taxonomy" id="930990"/>
    <lineage>
        <taxon>Eukaryota</taxon>
        <taxon>Fungi</taxon>
        <taxon>Dikarya</taxon>
        <taxon>Basidiomycota</taxon>
        <taxon>Agaricomycotina</taxon>
        <taxon>Agaricomycetes</taxon>
        <taxon>Cantharellales</taxon>
        <taxon>Botryobasidiaceae</taxon>
        <taxon>Botryobasidium</taxon>
    </lineage>
</organism>
<dbReference type="InParanoid" id="A0A067M6J5"/>
<keyword evidence="2" id="KW-1185">Reference proteome</keyword>